<reference evidence="1" key="1">
    <citation type="submission" date="2018-02" db="EMBL/GenBank/DDBJ databases">
        <title>Rhizophora mucronata_Transcriptome.</title>
        <authorList>
            <person name="Meera S.P."/>
            <person name="Sreeshan A."/>
            <person name="Augustine A."/>
        </authorList>
    </citation>
    <scope>NUCLEOTIDE SEQUENCE</scope>
    <source>
        <tissue evidence="1">Leaf</tissue>
    </source>
</reference>
<evidence type="ECO:0000313" key="1">
    <source>
        <dbReference type="EMBL" id="MBX54526.1"/>
    </source>
</evidence>
<dbReference type="EMBL" id="GGEC01074042">
    <property type="protein sequence ID" value="MBX54526.1"/>
    <property type="molecule type" value="Transcribed_RNA"/>
</dbReference>
<dbReference type="AlphaFoldDB" id="A0A2P2PII3"/>
<proteinExistence type="predicted"/>
<accession>A0A2P2PII3</accession>
<organism evidence="1">
    <name type="scientific">Rhizophora mucronata</name>
    <name type="common">Asiatic mangrove</name>
    <dbReference type="NCBI Taxonomy" id="61149"/>
    <lineage>
        <taxon>Eukaryota</taxon>
        <taxon>Viridiplantae</taxon>
        <taxon>Streptophyta</taxon>
        <taxon>Embryophyta</taxon>
        <taxon>Tracheophyta</taxon>
        <taxon>Spermatophyta</taxon>
        <taxon>Magnoliopsida</taxon>
        <taxon>eudicotyledons</taxon>
        <taxon>Gunneridae</taxon>
        <taxon>Pentapetalae</taxon>
        <taxon>rosids</taxon>
        <taxon>fabids</taxon>
        <taxon>Malpighiales</taxon>
        <taxon>Rhizophoraceae</taxon>
        <taxon>Rhizophora</taxon>
    </lineage>
</organism>
<name>A0A2P2PII3_RHIMU</name>
<protein>
    <submittedName>
        <fullName evidence="1">Uncharacterized protein</fullName>
    </submittedName>
</protein>
<sequence length="61" mass="7108">MKPANFSMLVRSNIICNIIVNAWCVIVSRDVFGRLNSIKCWVFCDNPCLISIQCQWTRYSH</sequence>